<keyword evidence="7" id="KW-0449">Lipoprotein</keyword>
<dbReference type="AlphaFoldDB" id="A0A9P0HAW8"/>
<dbReference type="Gene3D" id="3.40.50.300">
    <property type="entry name" value="P-loop containing nucleotide triphosphate hydrolases"/>
    <property type="match status" value="1"/>
</dbReference>
<keyword evidence="12" id="KW-1185">Reference proteome</keyword>
<dbReference type="SMART" id="SM00175">
    <property type="entry name" value="RAB"/>
    <property type="match status" value="1"/>
</dbReference>
<dbReference type="EMBL" id="OV725080">
    <property type="protein sequence ID" value="CAH1398509.1"/>
    <property type="molecule type" value="Genomic_DNA"/>
</dbReference>
<proteinExistence type="inferred from homology"/>
<evidence type="ECO:0000256" key="7">
    <source>
        <dbReference type="ARBA" id="ARBA00023288"/>
    </source>
</evidence>
<dbReference type="PANTHER" id="PTHR46149:SF7">
    <property type="entry name" value="GTP-BINDING PROTEIN DI-RAS2"/>
    <property type="match status" value="1"/>
</dbReference>
<keyword evidence="4" id="KW-0547">Nucleotide-binding</keyword>
<dbReference type="NCBIfam" id="TIGR00231">
    <property type="entry name" value="small_GTP"/>
    <property type="match status" value="1"/>
</dbReference>
<name>A0A9P0HAW8_NEZVI</name>
<keyword evidence="8" id="KW-0636">Prenylation</keyword>
<evidence type="ECO:0008006" key="13">
    <source>
        <dbReference type="Google" id="ProtNLM"/>
    </source>
</evidence>
<keyword evidence="6" id="KW-0472">Membrane</keyword>
<dbReference type="InterPro" id="IPR001806">
    <property type="entry name" value="Small_GTPase"/>
</dbReference>
<keyword evidence="2" id="KW-1003">Cell membrane</keyword>
<dbReference type="GO" id="GO:0003924">
    <property type="term" value="F:GTPase activity"/>
    <property type="evidence" value="ECO:0007669"/>
    <property type="project" value="InterPro"/>
</dbReference>
<accession>A0A9P0HAW8</accession>
<keyword evidence="3" id="KW-0488">Methylation</keyword>
<evidence type="ECO:0000256" key="6">
    <source>
        <dbReference type="ARBA" id="ARBA00023136"/>
    </source>
</evidence>
<feature type="compositionally biased region" description="Low complexity" evidence="10">
    <location>
        <begin position="190"/>
        <end position="213"/>
    </location>
</feature>
<evidence type="ECO:0000256" key="9">
    <source>
        <dbReference type="ARBA" id="ARBA00038061"/>
    </source>
</evidence>
<evidence type="ECO:0000313" key="12">
    <source>
        <dbReference type="Proteomes" id="UP001152798"/>
    </source>
</evidence>
<dbReference type="InterPro" id="IPR027417">
    <property type="entry name" value="P-loop_NTPase"/>
</dbReference>
<dbReference type="SMART" id="SM00173">
    <property type="entry name" value="RAS"/>
    <property type="match status" value="1"/>
</dbReference>
<feature type="compositionally biased region" description="Basic residues" evidence="10">
    <location>
        <begin position="217"/>
        <end position="231"/>
    </location>
</feature>
<evidence type="ECO:0000256" key="3">
    <source>
        <dbReference type="ARBA" id="ARBA00022481"/>
    </source>
</evidence>
<dbReference type="FunFam" id="3.40.50.300:FF:000475">
    <property type="entry name" value="GTP-binding protein Rhes"/>
    <property type="match status" value="1"/>
</dbReference>
<dbReference type="Pfam" id="PF00071">
    <property type="entry name" value="Ras"/>
    <property type="match status" value="1"/>
</dbReference>
<dbReference type="InterPro" id="IPR052236">
    <property type="entry name" value="Small_GTPase_RasD"/>
</dbReference>
<evidence type="ECO:0000256" key="2">
    <source>
        <dbReference type="ARBA" id="ARBA00022475"/>
    </source>
</evidence>
<comment type="subcellular location">
    <subcellularLocation>
        <location evidence="1">Cell membrane</location>
        <topology evidence="1">Lipid-anchor</topology>
    </subcellularLocation>
</comment>
<evidence type="ECO:0000313" key="11">
    <source>
        <dbReference type="EMBL" id="CAH1398509.1"/>
    </source>
</evidence>
<dbReference type="PROSITE" id="PS51421">
    <property type="entry name" value="RAS"/>
    <property type="match status" value="1"/>
</dbReference>
<dbReference type="OrthoDB" id="265044at2759"/>
<reference evidence="11" key="1">
    <citation type="submission" date="2022-01" db="EMBL/GenBank/DDBJ databases">
        <authorList>
            <person name="King R."/>
        </authorList>
    </citation>
    <scope>NUCLEOTIDE SEQUENCE</scope>
</reference>
<dbReference type="PANTHER" id="PTHR46149">
    <property type="entry name" value="MIP08469P"/>
    <property type="match status" value="1"/>
</dbReference>
<evidence type="ECO:0000256" key="8">
    <source>
        <dbReference type="ARBA" id="ARBA00023289"/>
    </source>
</evidence>
<comment type="similarity">
    <text evidence="9">Belongs to the small GTPase superfamily. RasD family.</text>
</comment>
<evidence type="ECO:0000256" key="4">
    <source>
        <dbReference type="ARBA" id="ARBA00022741"/>
    </source>
</evidence>
<organism evidence="11 12">
    <name type="scientific">Nezara viridula</name>
    <name type="common">Southern green stink bug</name>
    <name type="synonym">Cimex viridulus</name>
    <dbReference type="NCBI Taxonomy" id="85310"/>
    <lineage>
        <taxon>Eukaryota</taxon>
        <taxon>Metazoa</taxon>
        <taxon>Ecdysozoa</taxon>
        <taxon>Arthropoda</taxon>
        <taxon>Hexapoda</taxon>
        <taxon>Insecta</taxon>
        <taxon>Pterygota</taxon>
        <taxon>Neoptera</taxon>
        <taxon>Paraneoptera</taxon>
        <taxon>Hemiptera</taxon>
        <taxon>Heteroptera</taxon>
        <taxon>Panheteroptera</taxon>
        <taxon>Pentatomomorpha</taxon>
        <taxon>Pentatomoidea</taxon>
        <taxon>Pentatomidae</taxon>
        <taxon>Pentatominae</taxon>
        <taxon>Nezara</taxon>
    </lineage>
</organism>
<evidence type="ECO:0000256" key="1">
    <source>
        <dbReference type="ARBA" id="ARBA00004193"/>
    </source>
</evidence>
<gene>
    <name evidence="11" type="ORF">NEZAVI_LOCUS8141</name>
</gene>
<dbReference type="PROSITE" id="PS51419">
    <property type="entry name" value="RAB"/>
    <property type="match status" value="1"/>
</dbReference>
<dbReference type="GO" id="GO:0005525">
    <property type="term" value="F:GTP binding"/>
    <property type="evidence" value="ECO:0007669"/>
    <property type="project" value="UniProtKB-KW"/>
</dbReference>
<dbReference type="GO" id="GO:0005886">
    <property type="term" value="C:plasma membrane"/>
    <property type="evidence" value="ECO:0007669"/>
    <property type="project" value="UniProtKB-SubCell"/>
</dbReference>
<evidence type="ECO:0000256" key="5">
    <source>
        <dbReference type="ARBA" id="ARBA00023134"/>
    </source>
</evidence>
<dbReference type="SUPFAM" id="SSF52540">
    <property type="entry name" value="P-loop containing nucleoside triphosphate hydrolases"/>
    <property type="match status" value="1"/>
</dbReference>
<evidence type="ECO:0000256" key="10">
    <source>
        <dbReference type="SAM" id="MobiDB-lite"/>
    </source>
</evidence>
<dbReference type="Proteomes" id="UP001152798">
    <property type="component" value="Chromosome 4"/>
</dbReference>
<protein>
    <recommendedName>
        <fullName evidence="13">GTP-binding protein Di-Ras2</fullName>
    </recommendedName>
</protein>
<dbReference type="SMART" id="SM00174">
    <property type="entry name" value="RHO"/>
    <property type="match status" value="1"/>
</dbReference>
<dbReference type="InterPro" id="IPR005225">
    <property type="entry name" value="Small_GTP-bd"/>
</dbReference>
<feature type="region of interest" description="Disordered" evidence="10">
    <location>
        <begin position="179"/>
        <end position="246"/>
    </location>
</feature>
<sequence>MCENERTRLVVLGGPAVGKTAIVKRFLYSTFTEKYRSTVEDLHSRQFDLGPITIKVDILDTCGDSQFPAMRRLSIATASAFLLVYSITSEDSVSQVKTCLEEVREQRGDWQELPIVVAGNKSDMAGHREVCLEDVSEWLYCSLPKFRTKLMECSAKDGHNIQEIFRCFVSLARIMPPATTEETPLKRRSSAYGSRRGGSPASSSGSLTPTTPSAPKPRSRSLIRRSSRKAKQCLSESNTETDCHIS</sequence>
<keyword evidence="5" id="KW-0342">GTP-binding</keyword>
<dbReference type="PRINTS" id="PR00449">
    <property type="entry name" value="RASTRNSFRMNG"/>
</dbReference>